<name>A0A0F9MT32_9ZZZZ</name>
<reference evidence="2" key="1">
    <citation type="journal article" date="2015" name="Nature">
        <title>Complex archaea that bridge the gap between prokaryotes and eukaryotes.</title>
        <authorList>
            <person name="Spang A."/>
            <person name="Saw J.H."/>
            <person name="Jorgensen S.L."/>
            <person name="Zaremba-Niedzwiedzka K."/>
            <person name="Martijn J."/>
            <person name="Lind A.E."/>
            <person name="van Eijk R."/>
            <person name="Schleper C."/>
            <person name="Guy L."/>
            <person name="Ettema T.J."/>
        </authorList>
    </citation>
    <scope>NUCLEOTIDE SEQUENCE</scope>
</reference>
<proteinExistence type="predicted"/>
<keyword evidence="1" id="KW-1133">Transmembrane helix</keyword>
<dbReference type="AlphaFoldDB" id="A0A0F9MT32"/>
<comment type="caution">
    <text evidence="2">The sequence shown here is derived from an EMBL/GenBank/DDBJ whole genome shotgun (WGS) entry which is preliminary data.</text>
</comment>
<evidence type="ECO:0000313" key="2">
    <source>
        <dbReference type="EMBL" id="KKN08929.1"/>
    </source>
</evidence>
<protein>
    <submittedName>
        <fullName evidence="2">Uncharacterized protein</fullName>
    </submittedName>
</protein>
<keyword evidence="1" id="KW-0472">Membrane</keyword>
<gene>
    <name evidence="2" type="ORF">LCGC14_1051830</name>
</gene>
<organism evidence="2">
    <name type="scientific">marine sediment metagenome</name>
    <dbReference type="NCBI Taxonomy" id="412755"/>
    <lineage>
        <taxon>unclassified sequences</taxon>
        <taxon>metagenomes</taxon>
        <taxon>ecological metagenomes</taxon>
    </lineage>
</organism>
<evidence type="ECO:0000256" key="1">
    <source>
        <dbReference type="SAM" id="Phobius"/>
    </source>
</evidence>
<keyword evidence="1" id="KW-0812">Transmembrane</keyword>
<sequence length="146" mass="16232">MQYFEFVIPYAVGFGAILAILILVKHDKEWALLPGILMAIWAMVSLIVFFDTLSTTADLEAFEVETLAAYEYTVDETKQAVLDGDALTDFSDQAASKRLAELRNRVFWYNKLLARLNKFGDLPLIGVMVANNDLSPILLGPEPSGD</sequence>
<accession>A0A0F9MT32</accession>
<feature type="transmembrane region" description="Helical" evidence="1">
    <location>
        <begin position="6"/>
        <end position="24"/>
    </location>
</feature>
<feature type="transmembrane region" description="Helical" evidence="1">
    <location>
        <begin position="31"/>
        <end position="50"/>
    </location>
</feature>
<dbReference type="EMBL" id="LAZR01004402">
    <property type="protein sequence ID" value="KKN08929.1"/>
    <property type="molecule type" value="Genomic_DNA"/>
</dbReference>